<evidence type="ECO:0000256" key="1">
    <source>
        <dbReference type="SAM" id="Phobius"/>
    </source>
</evidence>
<organism evidence="3 4">
    <name type="scientific">Thermotoga petrophila</name>
    <dbReference type="NCBI Taxonomy" id="93929"/>
    <lineage>
        <taxon>Bacteria</taxon>
        <taxon>Thermotogati</taxon>
        <taxon>Thermotogota</taxon>
        <taxon>Thermotogae</taxon>
        <taxon>Thermotogales</taxon>
        <taxon>Thermotogaceae</taxon>
        <taxon>Thermotoga</taxon>
    </lineage>
</organism>
<evidence type="ECO:0000313" key="4">
    <source>
        <dbReference type="Proteomes" id="UP000058636"/>
    </source>
</evidence>
<protein>
    <recommendedName>
        <fullName evidence="2">Acyltransferase 3 domain-containing protein</fullName>
    </recommendedName>
</protein>
<dbReference type="GO" id="GO:0016747">
    <property type="term" value="F:acyltransferase activity, transferring groups other than amino-acyl groups"/>
    <property type="evidence" value="ECO:0007669"/>
    <property type="project" value="InterPro"/>
</dbReference>
<comment type="caution">
    <text evidence="3">The sequence shown here is derived from an EMBL/GenBank/DDBJ whole genome shotgun (WGS) entry which is preliminary data.</text>
</comment>
<dbReference type="EMBL" id="LGFG01000028">
    <property type="protein sequence ID" value="KUK23387.1"/>
    <property type="molecule type" value="Genomic_DNA"/>
</dbReference>
<dbReference type="PATRIC" id="fig|93930.3.peg.1367"/>
<reference evidence="3 4" key="1">
    <citation type="journal article" date="2015" name="MBio">
        <title>Genome-Resolved Metagenomic Analysis Reveals Roles for Candidate Phyla and Other Microbial Community Members in Biogeochemical Transformations in Oil Reservoirs.</title>
        <authorList>
            <person name="Hu P."/>
            <person name="Tom L."/>
            <person name="Singh A."/>
            <person name="Thomas B.C."/>
            <person name="Baker B.J."/>
            <person name="Piceno Y.M."/>
            <person name="Andersen G.L."/>
            <person name="Banfield J.F."/>
        </authorList>
    </citation>
    <scope>NUCLEOTIDE SEQUENCE [LARGE SCALE GENOMIC DNA]</scope>
    <source>
        <strain evidence="3">46_26</strain>
    </source>
</reference>
<feature type="transmembrane region" description="Helical" evidence="1">
    <location>
        <begin position="66"/>
        <end position="84"/>
    </location>
</feature>
<feature type="transmembrane region" description="Helical" evidence="1">
    <location>
        <begin position="158"/>
        <end position="176"/>
    </location>
</feature>
<feature type="transmembrane region" description="Helical" evidence="1">
    <location>
        <begin position="341"/>
        <end position="360"/>
    </location>
</feature>
<name>A0A101ERK1_9THEM</name>
<dbReference type="Pfam" id="PF01757">
    <property type="entry name" value="Acyl_transf_3"/>
    <property type="match status" value="1"/>
</dbReference>
<feature type="transmembrane region" description="Helical" evidence="1">
    <location>
        <begin position="215"/>
        <end position="236"/>
    </location>
</feature>
<proteinExistence type="predicted"/>
<feature type="transmembrane region" description="Helical" evidence="1">
    <location>
        <begin position="278"/>
        <end position="297"/>
    </location>
</feature>
<dbReference type="AlphaFoldDB" id="A0A101ERK1"/>
<evidence type="ECO:0000259" key="2">
    <source>
        <dbReference type="Pfam" id="PF01757"/>
    </source>
</evidence>
<keyword evidence="1" id="KW-1133">Transmembrane helix</keyword>
<feature type="transmembrane region" description="Helical" evidence="1">
    <location>
        <begin position="183"/>
        <end position="203"/>
    </location>
</feature>
<feature type="transmembrane region" description="Helical" evidence="1">
    <location>
        <begin position="248"/>
        <end position="266"/>
    </location>
</feature>
<sequence length="374" mass="43758">MKGESFASTKNRTRYSRAKCLFFKFFTPFDIILAEVGPLESLRGLLILFVLMGHAIVGVYRDLTFLVPLLRFVSPSVFVFVYLFGYSQGRVKKNPLKILQKASSFFHFYLFWASLSFIAYVLLDGEYTNVWVTKRVFSVDDSILKKYLITIFSFTGSWQYYFVLVVMILLLISIFIKDPRKILPFSFAGAVVNSSFVSFWFLTKDRLLPPIEGALITYLNPVHWLFPFLMGYKDAVERKKREPRKLSLFLYVFLFAIGSLEYWNAYGKFHTLLGVDQFSLTGVLLGIYSIEVFTWLAEKVNLSFLKRMGRYSFLLFMIHMPFQWMFYVFLDTFVDLPEWCWVIIMVVFSLMIMEILLKLARILPKPVRKIVIGA</sequence>
<feature type="transmembrane region" description="Helical" evidence="1">
    <location>
        <begin position="309"/>
        <end position="329"/>
    </location>
</feature>
<feature type="domain" description="Acyltransferase 3" evidence="2">
    <location>
        <begin position="39"/>
        <end position="352"/>
    </location>
</feature>
<feature type="transmembrane region" description="Helical" evidence="1">
    <location>
        <begin position="105"/>
        <end position="123"/>
    </location>
</feature>
<accession>A0A101ERK1</accession>
<dbReference type="Proteomes" id="UP000058636">
    <property type="component" value="Unassembled WGS sequence"/>
</dbReference>
<dbReference type="InterPro" id="IPR002656">
    <property type="entry name" value="Acyl_transf_3_dom"/>
</dbReference>
<gene>
    <name evidence="3" type="ORF">XD57_0522</name>
</gene>
<evidence type="ECO:0000313" key="3">
    <source>
        <dbReference type="EMBL" id="KUK23387.1"/>
    </source>
</evidence>
<keyword evidence="1" id="KW-0812">Transmembrane</keyword>
<keyword evidence="1" id="KW-0472">Membrane</keyword>